<dbReference type="InterPro" id="IPR043128">
    <property type="entry name" value="Rev_trsase/Diguanyl_cyclase"/>
</dbReference>
<dbReference type="EC" id="2.7.7.65" evidence="1"/>
<dbReference type="NCBIfam" id="TIGR00254">
    <property type="entry name" value="GGDEF"/>
    <property type="match status" value="1"/>
</dbReference>
<feature type="domain" description="GGDEF" evidence="3">
    <location>
        <begin position="224"/>
        <end position="358"/>
    </location>
</feature>
<dbReference type="InterPro" id="IPR000160">
    <property type="entry name" value="GGDEF_dom"/>
</dbReference>
<dbReference type="CDD" id="cd01949">
    <property type="entry name" value="GGDEF"/>
    <property type="match status" value="1"/>
</dbReference>
<evidence type="ECO:0000313" key="5">
    <source>
        <dbReference type="Proteomes" id="UP000648482"/>
    </source>
</evidence>
<dbReference type="InterPro" id="IPR029787">
    <property type="entry name" value="Nucleotide_cyclase"/>
</dbReference>
<evidence type="ECO:0000256" key="1">
    <source>
        <dbReference type="ARBA" id="ARBA00012528"/>
    </source>
</evidence>
<organism evidence="4 5">
    <name type="scientific">Pseudoalteromonas aliena SW19</name>
    <dbReference type="NCBI Taxonomy" id="1314866"/>
    <lineage>
        <taxon>Bacteria</taxon>
        <taxon>Pseudomonadati</taxon>
        <taxon>Pseudomonadota</taxon>
        <taxon>Gammaproteobacteria</taxon>
        <taxon>Alteromonadales</taxon>
        <taxon>Pseudoalteromonadaceae</taxon>
        <taxon>Pseudoalteromonas</taxon>
    </lineage>
</organism>
<dbReference type="PANTHER" id="PTHR45138">
    <property type="entry name" value="REGULATORY COMPONENTS OF SENSORY TRANSDUCTION SYSTEM"/>
    <property type="match status" value="1"/>
</dbReference>
<dbReference type="EMBL" id="AQGU01000028">
    <property type="protein sequence ID" value="MBE0360940.1"/>
    <property type="molecule type" value="Genomic_DNA"/>
</dbReference>
<dbReference type="Pfam" id="PF00990">
    <property type="entry name" value="GGDEF"/>
    <property type="match status" value="1"/>
</dbReference>
<feature type="coiled-coil region" evidence="2">
    <location>
        <begin position="156"/>
        <end position="197"/>
    </location>
</feature>
<dbReference type="InterPro" id="IPR050469">
    <property type="entry name" value="Diguanylate_Cyclase"/>
</dbReference>
<keyword evidence="5" id="KW-1185">Reference proteome</keyword>
<dbReference type="SUPFAM" id="SSF55073">
    <property type="entry name" value="Nucleotide cyclase"/>
    <property type="match status" value="1"/>
</dbReference>
<evidence type="ECO:0000256" key="2">
    <source>
        <dbReference type="SAM" id="Coils"/>
    </source>
</evidence>
<dbReference type="SMART" id="SM00267">
    <property type="entry name" value="GGDEF"/>
    <property type="match status" value="1"/>
</dbReference>
<proteinExistence type="predicted"/>
<evidence type="ECO:0000313" key="4">
    <source>
        <dbReference type="EMBL" id="MBE0360940.1"/>
    </source>
</evidence>
<accession>A0ABR9E4V1</accession>
<comment type="caution">
    <text evidence="4">The sequence shown here is derived from an EMBL/GenBank/DDBJ whole genome shotgun (WGS) entry which is preliminary data.</text>
</comment>
<sequence>MDAKPPQGLSYFNWHLHVLSWYLQMMFHDSMAVAQEKMTKVCMFLERYALPPTPLNFQVVYTYISQINSALNNEVDRKIAEDEYIDSILIEHLYFEFLNLGHTKQASIIQNVDVVINSLSLSAHNTEKQIVRFADHVNECVHSFDENNVEQSRLALKTLSEQTNALLKQQKKFQQELSKAKQLHNKTQKQLTQLRKEHIVDSQTGLYKRHYLTQQTQLWTNQEKSICAIAIQIDNLDHFTDNYGDMISEVILNKVAKQVQKYVFQSGLAGRTAKDQFTVLLTDIDPETATLIAEKVRNGVEKLRFVSSKSGIKFPAINLSLGIAQHDLVDNFNQLAKKASQAAFKARSLGQSCFTAGH</sequence>
<protein>
    <recommendedName>
        <fullName evidence="1">diguanylate cyclase</fullName>
        <ecNumber evidence="1">2.7.7.65</ecNumber>
    </recommendedName>
</protein>
<dbReference type="PROSITE" id="PS50887">
    <property type="entry name" value="GGDEF"/>
    <property type="match status" value="1"/>
</dbReference>
<dbReference type="Gene3D" id="3.30.70.270">
    <property type="match status" value="1"/>
</dbReference>
<dbReference type="Proteomes" id="UP000648482">
    <property type="component" value="Unassembled WGS sequence"/>
</dbReference>
<gene>
    <name evidence="4" type="ORF">PALI_a3015</name>
</gene>
<name>A0ABR9E4V1_9GAMM</name>
<dbReference type="PANTHER" id="PTHR45138:SF2">
    <property type="entry name" value="DIGUANYLATE CYCLASE VDCA"/>
    <property type="match status" value="1"/>
</dbReference>
<evidence type="ECO:0000259" key="3">
    <source>
        <dbReference type="PROSITE" id="PS50887"/>
    </source>
</evidence>
<reference evidence="4 5" key="1">
    <citation type="submission" date="2015-06" db="EMBL/GenBank/DDBJ databases">
        <title>Genome sequence of Pseudoalteromonas aliena.</title>
        <authorList>
            <person name="Xie B.-B."/>
            <person name="Rong J.-C."/>
            <person name="Qin Q.-L."/>
            <person name="Zhang Y.-Z."/>
        </authorList>
    </citation>
    <scope>NUCLEOTIDE SEQUENCE [LARGE SCALE GENOMIC DNA]</scope>
    <source>
        <strain evidence="4 5">SW19</strain>
    </source>
</reference>
<keyword evidence="2" id="KW-0175">Coiled coil</keyword>